<organism evidence="1 2">
    <name type="scientific">Phoxinus phoxinus</name>
    <name type="common">Eurasian minnow</name>
    <dbReference type="NCBI Taxonomy" id="58324"/>
    <lineage>
        <taxon>Eukaryota</taxon>
        <taxon>Metazoa</taxon>
        <taxon>Chordata</taxon>
        <taxon>Craniata</taxon>
        <taxon>Vertebrata</taxon>
        <taxon>Euteleostomi</taxon>
        <taxon>Actinopterygii</taxon>
        <taxon>Neopterygii</taxon>
        <taxon>Teleostei</taxon>
        <taxon>Ostariophysi</taxon>
        <taxon>Cypriniformes</taxon>
        <taxon>Leuciscidae</taxon>
        <taxon>Phoxininae</taxon>
        <taxon>Phoxinus</taxon>
    </lineage>
</organism>
<dbReference type="EMBL" id="JAYKXH010000012">
    <property type="protein sequence ID" value="KAK7150973.1"/>
    <property type="molecule type" value="Genomic_DNA"/>
</dbReference>
<name>A0AAN9CXU4_9TELE</name>
<dbReference type="PANTHER" id="PTHR35845:SF1">
    <property type="entry name" value="SPERMATOGENESIS-ASSOCIATED SERINE-RICH PROTEIN 1"/>
    <property type="match status" value="1"/>
</dbReference>
<evidence type="ECO:0000313" key="2">
    <source>
        <dbReference type="Proteomes" id="UP001364617"/>
    </source>
</evidence>
<keyword evidence="2" id="KW-1185">Reference proteome</keyword>
<dbReference type="InterPro" id="IPR029165">
    <property type="entry name" value="SASRP1"/>
</dbReference>
<accession>A0AAN9CXU4</accession>
<sequence length="244" mass="29004">MDRSEMSQSYTDMKKHTDVGDSFWSFGKEQDFKPHIRHVEPVLNECDLDWKSHLRWIPEPRYSDAPFPHIKDIKFPDERRLMRSFPQANMMSESEWSFYPNFGQPKTYHTGKRCYMDGINHTRSMRCISENSLESSIGRKKQDKCSIYPLTKVRPFLVPEYSPDFHKYESTLRRTTFGSGSFATFKSFFHLKPPLKDISPPYAEKHKRRLREEDILEVQRLSSWRPAPDIYDRTVLQDTSFGRC</sequence>
<dbReference type="PANTHER" id="PTHR35845">
    <property type="entry name" value="SPERMATOGENESIS-ASSOCIATED SERINE-RICH PROTEIN 1"/>
    <property type="match status" value="1"/>
</dbReference>
<dbReference type="Pfam" id="PF15160">
    <property type="entry name" value="SASRP1"/>
    <property type="match status" value="1"/>
</dbReference>
<gene>
    <name evidence="1" type="ORF">R3I93_012037</name>
</gene>
<comment type="caution">
    <text evidence="1">The sequence shown here is derived from an EMBL/GenBank/DDBJ whole genome shotgun (WGS) entry which is preliminary data.</text>
</comment>
<evidence type="ECO:0000313" key="1">
    <source>
        <dbReference type="EMBL" id="KAK7150973.1"/>
    </source>
</evidence>
<proteinExistence type="predicted"/>
<reference evidence="1 2" key="1">
    <citation type="submission" date="2024-02" db="EMBL/GenBank/DDBJ databases">
        <title>Chromosome-level genome assembly of the Eurasian Minnow (Phoxinus phoxinus).</title>
        <authorList>
            <person name="Oriowo T.O."/>
            <person name="Martin S."/>
            <person name="Stange M."/>
            <person name="Chrysostomakis Y."/>
            <person name="Brown T."/>
            <person name="Winkler S."/>
            <person name="Kukowka S."/>
            <person name="Myers E.W."/>
            <person name="Bohne A."/>
        </authorList>
    </citation>
    <scope>NUCLEOTIDE SEQUENCE [LARGE SCALE GENOMIC DNA]</scope>
    <source>
        <strain evidence="1">ZFMK-TIS-60720</strain>
        <tissue evidence="1">Whole Organism</tissue>
    </source>
</reference>
<protein>
    <submittedName>
        <fullName evidence="1">Uncharacterized protein</fullName>
    </submittedName>
</protein>
<dbReference type="Proteomes" id="UP001364617">
    <property type="component" value="Unassembled WGS sequence"/>
</dbReference>
<dbReference type="AlphaFoldDB" id="A0AAN9CXU4"/>